<dbReference type="InterPro" id="IPR033721">
    <property type="entry name" value="ProRS_core_arch_euk"/>
</dbReference>
<dbReference type="Pfam" id="PF03129">
    <property type="entry name" value="HGTP_anticodon"/>
    <property type="match status" value="1"/>
</dbReference>
<dbReference type="GO" id="GO:0004827">
    <property type="term" value="F:proline-tRNA ligase activity"/>
    <property type="evidence" value="ECO:0007669"/>
    <property type="project" value="UniProtKB-UniRule"/>
</dbReference>
<evidence type="ECO:0000256" key="8">
    <source>
        <dbReference type="ARBA" id="ARBA00060806"/>
    </source>
</evidence>
<dbReference type="FunFam" id="3.30.930.10:FF:000023">
    <property type="entry name" value="Proline--tRNA ligase"/>
    <property type="match status" value="1"/>
</dbReference>
<dbReference type="SMART" id="SM00946">
    <property type="entry name" value="ProRS-C_1"/>
    <property type="match status" value="1"/>
</dbReference>
<dbReference type="EMBL" id="CP061800">
    <property type="protein sequence ID" value="QTA84521.1"/>
    <property type="molecule type" value="Genomic_DNA"/>
</dbReference>
<dbReference type="PANTHER" id="PTHR43382:SF2">
    <property type="entry name" value="BIFUNCTIONAL GLUTAMATE_PROLINE--TRNA LIGASE"/>
    <property type="match status" value="1"/>
</dbReference>
<dbReference type="Proteomes" id="UP000663722">
    <property type="component" value="Chromosome"/>
</dbReference>
<dbReference type="InterPro" id="IPR002314">
    <property type="entry name" value="aa-tRNA-synt_IIb"/>
</dbReference>
<keyword evidence="2 9" id="KW-0436">Ligase</keyword>
<evidence type="ECO:0000256" key="3">
    <source>
        <dbReference type="ARBA" id="ARBA00022741"/>
    </source>
</evidence>
<keyword evidence="12" id="KW-1185">Reference proteome</keyword>
<keyword evidence="4 9" id="KW-0067">ATP-binding</keyword>
<evidence type="ECO:0000256" key="4">
    <source>
        <dbReference type="ARBA" id="ARBA00022840"/>
    </source>
</evidence>
<keyword evidence="6 9" id="KW-0030">Aminoacyl-tRNA synthetase</keyword>
<dbReference type="Gene3D" id="3.40.50.800">
    <property type="entry name" value="Anticodon-binding domain"/>
    <property type="match status" value="1"/>
</dbReference>
<evidence type="ECO:0000313" key="12">
    <source>
        <dbReference type="Proteomes" id="UP000663722"/>
    </source>
</evidence>
<accession>A0A975GKB1</accession>
<dbReference type="NCBIfam" id="TIGR00408">
    <property type="entry name" value="proS_fam_I"/>
    <property type="match status" value="1"/>
</dbReference>
<dbReference type="CDD" id="cd00778">
    <property type="entry name" value="ProRS_core_arch_euk"/>
    <property type="match status" value="1"/>
</dbReference>
<dbReference type="RefSeq" id="WP_207680975.1">
    <property type="nucleotide sequence ID" value="NZ_CP061800.1"/>
</dbReference>
<evidence type="ECO:0000256" key="7">
    <source>
        <dbReference type="ARBA" id="ARBA00047671"/>
    </source>
</evidence>
<comment type="domain">
    <text evidence="9">Consists of three domains: the N-terminal catalytic domain, the anticodon-binding domain and the C-terminal extension.</text>
</comment>
<dbReference type="Gene3D" id="3.30.930.10">
    <property type="entry name" value="Bira Bifunctional Protein, Domain 2"/>
    <property type="match status" value="1"/>
</dbReference>
<dbReference type="InterPro" id="IPR004154">
    <property type="entry name" value="Anticodon-bd"/>
</dbReference>
<name>A0A975GKB1_9BACT</name>
<comment type="subunit">
    <text evidence="9">Homodimer.</text>
</comment>
<dbReference type="Pfam" id="PF09180">
    <property type="entry name" value="ProRS-C_1"/>
    <property type="match status" value="1"/>
</dbReference>
<dbReference type="Gene3D" id="3.30.110.30">
    <property type="entry name" value="C-terminal domain of ProRS"/>
    <property type="match status" value="1"/>
</dbReference>
<dbReference type="InterPro" id="IPR036621">
    <property type="entry name" value="Anticodon-bd_dom_sf"/>
</dbReference>
<reference evidence="11" key="1">
    <citation type="journal article" date="2021" name="Microb. Physiol.">
        <title>Proteogenomic Insights into the Physiology of Marine, Sulfate-Reducing, Filamentous Desulfonema limicola and Desulfonema magnum.</title>
        <authorList>
            <person name="Schnaars V."/>
            <person name="Wohlbrand L."/>
            <person name="Scheve S."/>
            <person name="Hinrichs C."/>
            <person name="Reinhardt R."/>
            <person name="Rabus R."/>
        </authorList>
    </citation>
    <scope>NUCLEOTIDE SEQUENCE</scope>
    <source>
        <strain evidence="11">4be13</strain>
    </source>
</reference>
<dbReference type="PANTHER" id="PTHR43382">
    <property type="entry name" value="PROLYL-TRNA SYNTHETASE"/>
    <property type="match status" value="1"/>
</dbReference>
<comment type="function">
    <text evidence="9">Catalyzes the attachment of proline to tRNA(Pro) in a two-step reaction: proline is first activated by ATP to form Pro-AMP and then transferred to the acceptor end of tRNA(Pro).</text>
</comment>
<dbReference type="EC" id="6.1.1.15" evidence="9"/>
<comment type="subcellular location">
    <subcellularLocation>
        <location evidence="9">Cytoplasm</location>
    </subcellularLocation>
</comment>
<dbReference type="InterPro" id="IPR045864">
    <property type="entry name" value="aa-tRNA-synth_II/BPL/LPL"/>
</dbReference>
<dbReference type="SUPFAM" id="SSF55681">
    <property type="entry name" value="Class II aaRS and biotin synthetases"/>
    <property type="match status" value="1"/>
</dbReference>
<dbReference type="InterPro" id="IPR017449">
    <property type="entry name" value="Pro-tRNA_synth_II"/>
</dbReference>
<dbReference type="InterPro" id="IPR016061">
    <property type="entry name" value="Pro-tRNA_ligase_II_C"/>
</dbReference>
<protein>
    <recommendedName>
        <fullName evidence="9">Proline--tRNA ligase</fullName>
        <ecNumber evidence="9">6.1.1.15</ecNumber>
    </recommendedName>
    <alternativeName>
        <fullName evidence="9">Prolyl-tRNA synthetase</fullName>
        <shortName evidence="9">ProRS</shortName>
    </alternativeName>
</protein>
<sequence>MAKKAKTAITPTRTEDYTEWYQQVVRASDLAERSPVRGCMVIRPWGYALWENIVRELDDMFKATGVKNAYFPLFIPLSFLEKEAEHVEGFAKECAVVTHHRLEKGPEGGLVPAGSLNEPLVVRPTSETIIGDSFSKWVSSYRDLPLLINQWANVVRWEMRTRIFLRTSEFLWQEGHTVHATDKDAIERTRLMLDVYAKLAEEYLAIPVIKGTKTPSERFPGALDTLCIEAMMQDRKALQAGTSHFLGQNFAKASDIKFHSAEGTEEYAWTTSWGASTRLIGGLIMTHGDDDGIILPPRVASSHVVIMPIAKKPEDRSKVMEYTETLAKELREKYYHHRRIQVEIDDRDVGGRGWDWIKKGIPVRVEIGPRDIADNSVFIGTRDKEYKDRSSLKRDQFVAEITNILDEIQDTLFQRALTFREKNTIIINDNKQFYEFFTPQNQDKPEIHGGFSLSPWCGSEECESKIKEDLSVTIRCIPFDNEAEKGNCICCGKPDSKQVIFAKAY</sequence>
<dbReference type="InterPro" id="IPR004499">
    <property type="entry name" value="Pro-tRNA-ligase_IIa_arc-type"/>
</dbReference>
<evidence type="ECO:0000256" key="5">
    <source>
        <dbReference type="ARBA" id="ARBA00022917"/>
    </source>
</evidence>
<evidence type="ECO:0000256" key="2">
    <source>
        <dbReference type="ARBA" id="ARBA00022598"/>
    </source>
</evidence>
<evidence type="ECO:0000256" key="9">
    <source>
        <dbReference type="HAMAP-Rule" id="MF_01571"/>
    </source>
</evidence>
<dbReference type="InterPro" id="IPR006195">
    <property type="entry name" value="aa-tRNA-synth_II"/>
</dbReference>
<comment type="catalytic activity">
    <reaction evidence="7 9">
        <text>tRNA(Pro) + L-proline + ATP = L-prolyl-tRNA(Pro) + AMP + diphosphate</text>
        <dbReference type="Rhea" id="RHEA:14305"/>
        <dbReference type="Rhea" id="RHEA-COMP:9700"/>
        <dbReference type="Rhea" id="RHEA-COMP:9702"/>
        <dbReference type="ChEBI" id="CHEBI:30616"/>
        <dbReference type="ChEBI" id="CHEBI:33019"/>
        <dbReference type="ChEBI" id="CHEBI:60039"/>
        <dbReference type="ChEBI" id="CHEBI:78442"/>
        <dbReference type="ChEBI" id="CHEBI:78532"/>
        <dbReference type="ChEBI" id="CHEBI:456215"/>
        <dbReference type="EC" id="6.1.1.15"/>
    </reaction>
</comment>
<dbReference type="SUPFAM" id="SSF52954">
    <property type="entry name" value="Class II aaRS ABD-related"/>
    <property type="match status" value="1"/>
</dbReference>
<proteinExistence type="inferred from homology"/>
<dbReference type="KEGG" id="dmm:dnm_005180"/>
<comment type="similarity">
    <text evidence="8 9">Belongs to the class-II aminoacyl-tRNA synthetase family. ProS type 3 subfamily.</text>
</comment>
<dbReference type="GO" id="GO:0005737">
    <property type="term" value="C:cytoplasm"/>
    <property type="evidence" value="ECO:0007669"/>
    <property type="project" value="UniProtKB-SubCell"/>
</dbReference>
<keyword evidence="1 9" id="KW-0963">Cytoplasm</keyword>
<keyword evidence="3 9" id="KW-0547">Nucleotide-binding</keyword>
<gene>
    <name evidence="9 11" type="primary">proS</name>
    <name evidence="11" type="ORF">dnm_005180</name>
</gene>
<evidence type="ECO:0000259" key="10">
    <source>
        <dbReference type="PROSITE" id="PS50862"/>
    </source>
</evidence>
<evidence type="ECO:0000256" key="1">
    <source>
        <dbReference type="ARBA" id="ARBA00022490"/>
    </source>
</evidence>
<keyword evidence="5 9" id="KW-0648">Protein biosynthesis</keyword>
<evidence type="ECO:0000256" key="6">
    <source>
        <dbReference type="ARBA" id="ARBA00023146"/>
    </source>
</evidence>
<dbReference type="AlphaFoldDB" id="A0A975GKB1"/>
<evidence type="ECO:0000313" key="11">
    <source>
        <dbReference type="EMBL" id="QTA84521.1"/>
    </source>
</evidence>
<dbReference type="SUPFAM" id="SSF64586">
    <property type="entry name" value="C-terminal domain of ProRS"/>
    <property type="match status" value="1"/>
</dbReference>
<dbReference type="GO" id="GO:0005524">
    <property type="term" value="F:ATP binding"/>
    <property type="evidence" value="ECO:0007669"/>
    <property type="project" value="UniProtKB-UniRule"/>
</dbReference>
<dbReference type="GO" id="GO:0017101">
    <property type="term" value="C:aminoacyl-tRNA synthetase multienzyme complex"/>
    <property type="evidence" value="ECO:0007669"/>
    <property type="project" value="TreeGrafter"/>
</dbReference>
<dbReference type="HAMAP" id="MF_01571">
    <property type="entry name" value="Pro_tRNA_synth_type3"/>
    <property type="match status" value="1"/>
</dbReference>
<dbReference type="PROSITE" id="PS50862">
    <property type="entry name" value="AA_TRNA_LIGASE_II"/>
    <property type="match status" value="1"/>
</dbReference>
<feature type="domain" description="Aminoacyl-transfer RNA synthetases class-II family profile" evidence="10">
    <location>
        <begin position="46"/>
        <end position="296"/>
    </location>
</feature>
<dbReference type="Pfam" id="PF00587">
    <property type="entry name" value="tRNA-synt_2b"/>
    <property type="match status" value="1"/>
</dbReference>
<organism evidence="11 12">
    <name type="scientific">Desulfonema magnum</name>
    <dbReference type="NCBI Taxonomy" id="45655"/>
    <lineage>
        <taxon>Bacteria</taxon>
        <taxon>Pseudomonadati</taxon>
        <taxon>Thermodesulfobacteriota</taxon>
        <taxon>Desulfobacteria</taxon>
        <taxon>Desulfobacterales</taxon>
        <taxon>Desulfococcaceae</taxon>
        <taxon>Desulfonema</taxon>
    </lineage>
</organism>
<dbReference type="GO" id="GO:0006433">
    <property type="term" value="P:prolyl-tRNA aminoacylation"/>
    <property type="evidence" value="ECO:0007669"/>
    <property type="project" value="UniProtKB-UniRule"/>
</dbReference>